<evidence type="ECO:0000313" key="2">
    <source>
        <dbReference type="EMBL" id="RGK41078.1"/>
    </source>
</evidence>
<keyword evidence="1" id="KW-0812">Transmembrane</keyword>
<comment type="caution">
    <text evidence="2">The sequence shown here is derived from an EMBL/GenBank/DDBJ whole genome shotgun (WGS) entry which is preliminary data.</text>
</comment>
<feature type="transmembrane region" description="Helical" evidence="1">
    <location>
        <begin position="12"/>
        <end position="34"/>
    </location>
</feature>
<reference evidence="2 3" key="1">
    <citation type="submission" date="2018-08" db="EMBL/GenBank/DDBJ databases">
        <title>A genome reference for cultivated species of the human gut microbiota.</title>
        <authorList>
            <person name="Zou Y."/>
            <person name="Xue W."/>
            <person name="Luo G."/>
        </authorList>
    </citation>
    <scope>NUCLEOTIDE SEQUENCE [LARGE SCALE GENOMIC DNA]</scope>
    <source>
        <strain evidence="2 3">TF11-7</strain>
    </source>
</reference>
<proteinExistence type="predicted"/>
<accession>A0A3E4LUD4</accession>
<dbReference type="EMBL" id="QSQN01000011">
    <property type="protein sequence ID" value="RGK41078.1"/>
    <property type="molecule type" value="Genomic_DNA"/>
</dbReference>
<keyword evidence="1" id="KW-0472">Membrane</keyword>
<keyword evidence="1" id="KW-1133">Transmembrane helix</keyword>
<organism evidence="2 3">
    <name type="scientific">[Ruminococcus] lactaris</name>
    <dbReference type="NCBI Taxonomy" id="46228"/>
    <lineage>
        <taxon>Bacteria</taxon>
        <taxon>Bacillati</taxon>
        <taxon>Bacillota</taxon>
        <taxon>Clostridia</taxon>
        <taxon>Lachnospirales</taxon>
        <taxon>Lachnospiraceae</taxon>
        <taxon>Mediterraneibacter</taxon>
    </lineage>
</organism>
<dbReference type="AlphaFoldDB" id="A0A3E4LUD4"/>
<name>A0A3E4LUD4_9FIRM</name>
<gene>
    <name evidence="2" type="ORF">DXD17_05580</name>
</gene>
<dbReference type="Proteomes" id="UP000260793">
    <property type="component" value="Unassembled WGS sequence"/>
</dbReference>
<dbReference type="RefSeq" id="WP_117687951.1">
    <property type="nucleotide sequence ID" value="NZ_QSQN01000011.1"/>
</dbReference>
<evidence type="ECO:0000256" key="1">
    <source>
        <dbReference type="SAM" id="Phobius"/>
    </source>
</evidence>
<evidence type="ECO:0000313" key="3">
    <source>
        <dbReference type="Proteomes" id="UP000260793"/>
    </source>
</evidence>
<sequence length="116" mass="13148">MELSNFLSQVPVPVLILVIALLVIVTAVVVYQYAKAKGLEGIRKDVYALFLVAEHEIKGTKQGQQRLKWVVQQARGLLPKWLQTLLSEDALMKTIDWWFKEVKDLLDDGKVNGSQN</sequence>
<protein>
    <submittedName>
        <fullName evidence="2">Uncharacterized protein</fullName>
    </submittedName>
</protein>